<evidence type="ECO:0000313" key="2">
    <source>
        <dbReference type="EMBL" id="CAK9198085.1"/>
    </source>
</evidence>
<name>A0ABP0TJC2_9BRYO</name>
<organism evidence="2 3">
    <name type="scientific">Sphagnum troendelagicum</name>
    <dbReference type="NCBI Taxonomy" id="128251"/>
    <lineage>
        <taxon>Eukaryota</taxon>
        <taxon>Viridiplantae</taxon>
        <taxon>Streptophyta</taxon>
        <taxon>Embryophyta</taxon>
        <taxon>Bryophyta</taxon>
        <taxon>Sphagnophytina</taxon>
        <taxon>Sphagnopsida</taxon>
        <taxon>Sphagnales</taxon>
        <taxon>Sphagnaceae</taxon>
        <taxon>Sphagnum</taxon>
    </lineage>
</organism>
<evidence type="ECO:0000313" key="3">
    <source>
        <dbReference type="Proteomes" id="UP001497512"/>
    </source>
</evidence>
<reference evidence="2" key="1">
    <citation type="submission" date="2024-02" db="EMBL/GenBank/DDBJ databases">
        <authorList>
            <consortium name="ELIXIR-Norway"/>
            <consortium name="Elixir Norway"/>
        </authorList>
    </citation>
    <scope>NUCLEOTIDE SEQUENCE</scope>
</reference>
<protein>
    <recommendedName>
        <fullName evidence="4">PLATZ transcription factor family protein</fullName>
    </recommendedName>
</protein>
<evidence type="ECO:0008006" key="4">
    <source>
        <dbReference type="Google" id="ProtNLM"/>
    </source>
</evidence>
<feature type="region of interest" description="Disordered" evidence="1">
    <location>
        <begin position="224"/>
        <end position="276"/>
    </location>
</feature>
<sequence length="276" mass="31087">MVRDFHCFELRAEFRENSEDLGEVQKPGNLIGSFVPVYPETRIGAGTKLPADQDNEKQAEAELLIGPTWLKPMLKAGFFFNCPLHAGMLNVRSECNFFCLNCMGDGICSTCAHANHKDHYVVQIRRSSYHNVIRVSEIQKVLDITNVQMYIINSARIVFLNRRPQPRAAKGVTNTCESCERSLLDNFRFCSLGCKLEGIKRHGDLSFVVQPRALEATVAVNRLTPSSHNDHQQRRRRLLVDLSPRTPPPSNSTTSSDLMRSPKRRKGVPQRAPLGA</sequence>
<gene>
    <name evidence="2" type="ORF">CSSPTR1EN2_LOCUS4260</name>
</gene>
<dbReference type="EMBL" id="OZ019904">
    <property type="protein sequence ID" value="CAK9198085.1"/>
    <property type="molecule type" value="Genomic_DNA"/>
</dbReference>
<proteinExistence type="predicted"/>
<accession>A0ABP0TJC2</accession>
<keyword evidence="3" id="KW-1185">Reference proteome</keyword>
<dbReference type="Proteomes" id="UP001497512">
    <property type="component" value="Chromosome 12"/>
</dbReference>
<dbReference type="Pfam" id="PF04640">
    <property type="entry name" value="PLATZ"/>
    <property type="match status" value="1"/>
</dbReference>
<dbReference type="PANTHER" id="PTHR31065:SF35">
    <property type="entry name" value="PLATZ TRANSCRIPTION FACTOR FAMILY PROTEIN"/>
    <property type="match status" value="1"/>
</dbReference>
<evidence type="ECO:0000256" key="1">
    <source>
        <dbReference type="SAM" id="MobiDB-lite"/>
    </source>
</evidence>
<dbReference type="InterPro" id="IPR006734">
    <property type="entry name" value="PLATZ"/>
</dbReference>
<dbReference type="PANTHER" id="PTHR31065">
    <property type="entry name" value="PLATZ TRANSCRIPTION FACTOR FAMILY PROTEIN"/>
    <property type="match status" value="1"/>
</dbReference>